<dbReference type="AlphaFoldDB" id="A0A225E9C4"/>
<comment type="caution">
    <text evidence="1">The sequence shown here is derived from an EMBL/GenBank/DDBJ whole genome shotgun (WGS) entry which is preliminary data.</text>
</comment>
<accession>A0A225E9C4</accession>
<dbReference type="EMBL" id="NIDE01000001">
    <property type="protein sequence ID" value="OWK46656.1"/>
    <property type="molecule type" value="Genomic_DNA"/>
</dbReference>
<evidence type="ECO:0000313" key="2">
    <source>
        <dbReference type="Proteomes" id="UP000214646"/>
    </source>
</evidence>
<protein>
    <submittedName>
        <fullName evidence="1">Uncharacterized protein</fullName>
    </submittedName>
</protein>
<evidence type="ECO:0000313" key="1">
    <source>
        <dbReference type="EMBL" id="OWK46656.1"/>
    </source>
</evidence>
<reference evidence="2" key="1">
    <citation type="submission" date="2017-06" db="EMBL/GenBank/DDBJ databases">
        <title>Genome analysis of Fimbriiglobus ruber SP5, the first member of the order Planctomycetales with confirmed chitinolytic capability.</title>
        <authorList>
            <person name="Ravin N.V."/>
            <person name="Rakitin A.L."/>
            <person name="Ivanova A.A."/>
            <person name="Beletsky A.V."/>
            <person name="Kulichevskaya I.S."/>
            <person name="Mardanov A.V."/>
            <person name="Dedysh S.N."/>
        </authorList>
    </citation>
    <scope>NUCLEOTIDE SEQUENCE [LARGE SCALE GENOMIC DNA]</scope>
    <source>
        <strain evidence="2">SP5</strain>
    </source>
</reference>
<organism evidence="1 2">
    <name type="scientific">Fimbriiglobus ruber</name>
    <dbReference type="NCBI Taxonomy" id="1908690"/>
    <lineage>
        <taxon>Bacteria</taxon>
        <taxon>Pseudomonadati</taxon>
        <taxon>Planctomycetota</taxon>
        <taxon>Planctomycetia</taxon>
        <taxon>Gemmatales</taxon>
        <taxon>Gemmataceae</taxon>
        <taxon>Fimbriiglobus</taxon>
    </lineage>
</organism>
<name>A0A225E9C4_9BACT</name>
<sequence>MYGGWSRSRTKECPQAAFERPRRRPARIWHLSRGASTARLLESQRSRSIVVTVMKVKSKPTWARKGARGLREIRFRASEVGSGRYSCVFSTQLSSVDCVDSSEFTELLLLRSVDQTAHSNFTYRQFKLHPNGIKPAISTPISRSVDIKRQPFGRNSILKQNLGQ</sequence>
<gene>
    <name evidence="1" type="ORF">FRUB_00355</name>
</gene>
<dbReference type="Proteomes" id="UP000214646">
    <property type="component" value="Unassembled WGS sequence"/>
</dbReference>
<proteinExistence type="predicted"/>
<keyword evidence="2" id="KW-1185">Reference proteome</keyword>